<comment type="similarity">
    <text evidence="6">Belongs to the VMA21 family.</text>
</comment>
<evidence type="ECO:0000313" key="7">
    <source>
        <dbReference type="EMBL" id="ODN88099.1"/>
    </source>
</evidence>
<dbReference type="RefSeq" id="XP_019029167.1">
    <property type="nucleotide sequence ID" value="XM_019178890.1"/>
</dbReference>
<evidence type="ECO:0000256" key="5">
    <source>
        <dbReference type="ARBA" id="ARBA00023329"/>
    </source>
</evidence>
<gene>
    <name evidence="7" type="ORF">L198_06861</name>
</gene>
<reference evidence="7 8" key="1">
    <citation type="submission" date="2016-06" db="EMBL/GenBank/DDBJ databases">
        <title>Evolution of pathogenesis and genome organization in the Tremellales.</title>
        <authorList>
            <person name="Cuomo C."/>
            <person name="Litvintseva A."/>
            <person name="Heitman J."/>
            <person name="Chen Y."/>
            <person name="Sun S."/>
            <person name="Springer D."/>
            <person name="Dromer F."/>
            <person name="Young S."/>
            <person name="Zeng Q."/>
            <person name="Chapman S."/>
            <person name="Gujja S."/>
            <person name="Saif S."/>
            <person name="Birren B."/>
        </authorList>
    </citation>
    <scope>NUCLEOTIDE SEQUENCE [LARGE SCALE GENOMIC DNA]</scope>
    <source>
        <strain evidence="7 8">CBS 7118</strain>
    </source>
</reference>
<evidence type="ECO:0000256" key="2">
    <source>
        <dbReference type="ARBA" id="ARBA00022824"/>
    </source>
</evidence>
<dbReference type="GO" id="GO:0033116">
    <property type="term" value="C:endoplasmic reticulum-Golgi intermediate compartment membrane"/>
    <property type="evidence" value="ECO:0007669"/>
    <property type="project" value="UniProtKB-SubCell"/>
</dbReference>
<dbReference type="GO" id="GO:0005789">
    <property type="term" value="C:endoplasmic reticulum membrane"/>
    <property type="evidence" value="ECO:0007669"/>
    <property type="project" value="UniProtKB-SubCell"/>
</dbReference>
<feature type="transmembrane region" description="Helical" evidence="6">
    <location>
        <begin position="55"/>
        <end position="76"/>
    </location>
</feature>
<dbReference type="Pfam" id="PF09446">
    <property type="entry name" value="VMA21"/>
    <property type="match status" value="1"/>
</dbReference>
<dbReference type="HAMAP" id="MF_03058">
    <property type="entry name" value="VMA21"/>
    <property type="match status" value="1"/>
</dbReference>
<comment type="caution">
    <text evidence="7">The sequence shown here is derived from an EMBL/GenBank/DDBJ whole genome shotgun (WGS) entry which is preliminary data.</text>
</comment>
<dbReference type="AlphaFoldDB" id="A0A1E3IHM3"/>
<evidence type="ECO:0000313" key="8">
    <source>
        <dbReference type="Proteomes" id="UP000094819"/>
    </source>
</evidence>
<feature type="transmembrane region" description="Helical" evidence="6">
    <location>
        <begin position="21"/>
        <end position="43"/>
    </location>
</feature>
<organism evidence="7 8">
    <name type="scientific">Cryptococcus wingfieldii CBS 7118</name>
    <dbReference type="NCBI Taxonomy" id="1295528"/>
    <lineage>
        <taxon>Eukaryota</taxon>
        <taxon>Fungi</taxon>
        <taxon>Dikarya</taxon>
        <taxon>Basidiomycota</taxon>
        <taxon>Agaricomycotina</taxon>
        <taxon>Tremellomycetes</taxon>
        <taxon>Tremellales</taxon>
        <taxon>Cryptococcaceae</taxon>
        <taxon>Cryptococcus</taxon>
    </lineage>
</organism>
<evidence type="ECO:0000256" key="6">
    <source>
        <dbReference type="HAMAP-Rule" id="MF_03058"/>
    </source>
</evidence>
<comment type="subcellular location">
    <subcellularLocation>
        <location evidence="6">Endoplasmic reticulum membrane</location>
        <topology evidence="6">Multi-pass membrane protein</topology>
    </subcellularLocation>
    <subcellularLocation>
        <location evidence="6">Endoplasmic reticulum-Golgi intermediate compartment membrane</location>
        <topology evidence="6">Multi-pass membrane protein</topology>
    </subcellularLocation>
    <subcellularLocation>
        <location evidence="6">Cytoplasmic vesicle</location>
        <location evidence="6">COPII-coated vesicle membrane</location>
        <topology evidence="6">Multi-pass membrane protein</topology>
    </subcellularLocation>
</comment>
<comment type="function">
    <text evidence="6">Required for the assembly of the V0 complex of the vacuolar ATPase (V-ATPase) in the endoplasmic reticulum.</text>
</comment>
<accession>A0A1E3IHM3</accession>
<keyword evidence="4 6" id="KW-0472">Membrane</keyword>
<feature type="short sequence motif" description="Prevents secretion from ER" evidence="6">
    <location>
        <begin position="90"/>
        <end position="93"/>
    </location>
</feature>
<keyword evidence="2 6" id="KW-0256">Endoplasmic reticulum</keyword>
<proteinExistence type="inferred from homology"/>
<keyword evidence="3 6" id="KW-1133">Transmembrane helix</keyword>
<evidence type="ECO:0000256" key="3">
    <source>
        <dbReference type="ARBA" id="ARBA00022989"/>
    </source>
</evidence>
<evidence type="ECO:0000256" key="4">
    <source>
        <dbReference type="ARBA" id="ARBA00023136"/>
    </source>
</evidence>
<dbReference type="PANTHER" id="PTHR31792">
    <property type="entry name" value="VACUOLAR ATPASE ASSEMBLY INTEGRAL MEMBRANE PROTEIN VMA21"/>
    <property type="match status" value="1"/>
</dbReference>
<keyword evidence="5 6" id="KW-0968">Cytoplasmic vesicle</keyword>
<dbReference type="OrthoDB" id="160405at2759"/>
<dbReference type="PANTHER" id="PTHR31792:SF3">
    <property type="entry name" value="VACUOLAR ATPASE ASSEMBLY INTEGRAL MEMBRANE PROTEIN VMA21"/>
    <property type="match status" value="1"/>
</dbReference>
<dbReference type="GeneID" id="30196072"/>
<evidence type="ECO:0000256" key="1">
    <source>
        <dbReference type="ARBA" id="ARBA00022692"/>
    </source>
</evidence>
<dbReference type="EMBL" id="AWGH01000026">
    <property type="protein sequence ID" value="ODN88099.1"/>
    <property type="molecule type" value="Genomic_DNA"/>
</dbReference>
<dbReference type="GO" id="GO:0012507">
    <property type="term" value="C:ER to Golgi transport vesicle membrane"/>
    <property type="evidence" value="ECO:0007669"/>
    <property type="project" value="UniProtKB-SubCell"/>
</dbReference>
<keyword evidence="8" id="KW-1185">Reference proteome</keyword>
<protein>
    <submittedName>
        <fullName evidence="7">Uncharacterized protein</fullName>
    </submittedName>
</protein>
<sequence>MSKPASAAKPVSRAPETVHPAVLGKLITFAVLMAVVPIGTYFGSLNYIWEGSTTFSAISAIVAANLILVGYVVLAFKEDLGDDKKSVGEKKNI</sequence>
<dbReference type="GO" id="GO:0070072">
    <property type="term" value="P:vacuolar proton-transporting V-type ATPase complex assembly"/>
    <property type="evidence" value="ECO:0007669"/>
    <property type="project" value="UniProtKB-UniRule"/>
</dbReference>
<keyword evidence="1 6" id="KW-0812">Transmembrane</keyword>
<dbReference type="Proteomes" id="UP000094819">
    <property type="component" value="Unassembled WGS sequence"/>
</dbReference>
<name>A0A1E3IHM3_9TREE</name>
<dbReference type="InterPro" id="IPR019013">
    <property type="entry name" value="Vma21"/>
</dbReference>